<feature type="domain" description="Glycosyl transferase family 1" evidence="3">
    <location>
        <begin position="206"/>
        <end position="365"/>
    </location>
</feature>
<evidence type="ECO:0000256" key="1">
    <source>
        <dbReference type="ARBA" id="ARBA00022676"/>
    </source>
</evidence>
<reference evidence="4" key="1">
    <citation type="submission" date="2020-09" db="EMBL/GenBank/DDBJ databases">
        <title>Iningainema tapete sp. nov. (Scytonemataceae, Cyanobacteria) from greenhouses in central Florida (USA) produces two types of nodularin with biosynthetic potential for microcystin-LR and anabaenopeptins.</title>
        <authorList>
            <person name="Berthold D.E."/>
            <person name="Lefler F.W."/>
            <person name="Huang I.-S."/>
            <person name="Abdulla H."/>
            <person name="Zimba P.V."/>
            <person name="Laughinghouse H.D. IV."/>
        </authorList>
    </citation>
    <scope>NUCLEOTIDE SEQUENCE</scope>
    <source>
        <strain evidence="4">BLCCT55</strain>
    </source>
</reference>
<dbReference type="SUPFAM" id="SSF53756">
    <property type="entry name" value="UDP-Glycosyltransferase/glycogen phosphorylase"/>
    <property type="match status" value="1"/>
</dbReference>
<organism evidence="4 5">
    <name type="scientific">Iningainema tapete BLCC-T55</name>
    <dbReference type="NCBI Taxonomy" id="2748662"/>
    <lineage>
        <taxon>Bacteria</taxon>
        <taxon>Bacillati</taxon>
        <taxon>Cyanobacteriota</taxon>
        <taxon>Cyanophyceae</taxon>
        <taxon>Nostocales</taxon>
        <taxon>Scytonemataceae</taxon>
        <taxon>Iningainema tapete</taxon>
    </lineage>
</organism>
<evidence type="ECO:0000256" key="2">
    <source>
        <dbReference type="ARBA" id="ARBA00022679"/>
    </source>
</evidence>
<keyword evidence="2" id="KW-0808">Transferase</keyword>
<dbReference type="CDD" id="cd03801">
    <property type="entry name" value="GT4_PimA-like"/>
    <property type="match status" value="1"/>
</dbReference>
<dbReference type="PANTHER" id="PTHR12526:SF510">
    <property type="entry name" value="D-INOSITOL 3-PHOSPHATE GLYCOSYLTRANSFERASE"/>
    <property type="match status" value="1"/>
</dbReference>
<dbReference type="EMBL" id="JACXAE010000071">
    <property type="protein sequence ID" value="MBD2774455.1"/>
    <property type="molecule type" value="Genomic_DNA"/>
</dbReference>
<evidence type="ECO:0000313" key="4">
    <source>
        <dbReference type="EMBL" id="MBD2774455.1"/>
    </source>
</evidence>
<keyword evidence="1" id="KW-0328">Glycosyltransferase</keyword>
<dbReference type="AlphaFoldDB" id="A0A8J6XDY1"/>
<dbReference type="InterPro" id="IPR001296">
    <property type="entry name" value="Glyco_trans_1"/>
</dbReference>
<accession>A0A8J6XDY1</accession>
<keyword evidence="5" id="KW-1185">Reference proteome</keyword>
<comment type="caution">
    <text evidence="4">The sequence shown here is derived from an EMBL/GenBank/DDBJ whole genome shotgun (WGS) entry which is preliminary data.</text>
</comment>
<dbReference type="GO" id="GO:0016757">
    <property type="term" value="F:glycosyltransferase activity"/>
    <property type="evidence" value="ECO:0007669"/>
    <property type="project" value="UniProtKB-KW"/>
</dbReference>
<name>A0A8J6XDY1_9CYAN</name>
<dbReference type="Gene3D" id="3.40.50.2000">
    <property type="entry name" value="Glycogen Phosphorylase B"/>
    <property type="match status" value="2"/>
</dbReference>
<evidence type="ECO:0000313" key="5">
    <source>
        <dbReference type="Proteomes" id="UP000629098"/>
    </source>
</evidence>
<gene>
    <name evidence="4" type="ORF">ICL16_20880</name>
</gene>
<protein>
    <submittedName>
        <fullName evidence="4">Glycosyltransferase family 4 protein</fullName>
    </submittedName>
</protein>
<dbReference type="PANTHER" id="PTHR12526">
    <property type="entry name" value="GLYCOSYLTRANSFERASE"/>
    <property type="match status" value="1"/>
</dbReference>
<dbReference type="Pfam" id="PF00534">
    <property type="entry name" value="Glycos_transf_1"/>
    <property type="match status" value="1"/>
</dbReference>
<dbReference type="RefSeq" id="WP_190831528.1">
    <property type="nucleotide sequence ID" value="NZ_CAWPPI010000071.1"/>
</dbReference>
<proteinExistence type="predicted"/>
<evidence type="ECO:0000259" key="3">
    <source>
        <dbReference type="Pfam" id="PF00534"/>
    </source>
</evidence>
<dbReference type="Proteomes" id="UP000629098">
    <property type="component" value="Unassembled WGS sequence"/>
</dbReference>
<sequence>MFKVFLTCNTELGIGGQGGCLANAAEAFSKLADLTVFTAGVKAPDANFSVQTVGYSRASERLLSIPVLRRRTDWAVLLSDLHFDRQVSKRLQTQKCDLIMGVAAQTHLAFKEAKKKGAKAWLYCLNNYLPFMQQQIQEEQQFLNEPTVATMNPQMLRRFTWECEEADLIVVLSQVAKKTFIQAGFPPEKVAVLTPSINSYRFRPAAKNDSVFRVLYVGSIGPRKGVHYLIPAFLKANIANSELLLVGGASTRVMRLLLEKTLAENSHVKQEGWNFNVHDPVPVFSRASVLVLPSVEDGFGLVALEAMACGLPVIVTSNCGAADVVEDGVNGFVIPPRDEKSLAEKLTFLAANESIRESMGIAARSTAVAHNQEFYNQALQQILIAQGLGANL</sequence>